<name>A0A2C6L1H7_9FIRM</name>
<evidence type="ECO:0000313" key="2">
    <source>
        <dbReference type="Proteomes" id="UP000222564"/>
    </source>
</evidence>
<reference evidence="1 2" key="1">
    <citation type="submission" date="2013-09" db="EMBL/GenBank/DDBJ databases">
        <title>Biodegradation of hydrocarbons in the deep terrestrial subsurface : characterization of a microbial consortium composed of two Desulfotomaculum species originating from a deep geological formation.</title>
        <authorList>
            <person name="Aullo T."/>
            <person name="Berlendis S."/>
            <person name="Lascourreges J.-F."/>
            <person name="Dessort D."/>
            <person name="Saint-Laurent S."/>
            <person name="Schraauwers B."/>
            <person name="Mas J."/>
            <person name="Magot M."/>
            <person name="Ranchou-Peyruse A."/>
        </authorList>
    </citation>
    <scope>NUCLEOTIDE SEQUENCE [LARGE SCALE GENOMIC DNA]</scope>
    <source>
        <strain evidence="1 2">Bs107</strain>
    </source>
</reference>
<protein>
    <submittedName>
        <fullName evidence="1">Uncharacterized protein</fullName>
    </submittedName>
</protein>
<comment type="caution">
    <text evidence="1">The sequence shown here is derived from an EMBL/GenBank/DDBJ whole genome shotgun (WGS) entry which is preliminary data.</text>
</comment>
<evidence type="ECO:0000313" key="1">
    <source>
        <dbReference type="EMBL" id="PHJ36971.1"/>
    </source>
</evidence>
<sequence length="37" mass="3992">MIISVGGSPEPIIFSLKEVKCGAEVFITGHNPGIYMR</sequence>
<dbReference type="Proteomes" id="UP000222564">
    <property type="component" value="Unassembled WGS sequence"/>
</dbReference>
<accession>A0A2C6L1H7</accession>
<keyword evidence="2" id="KW-1185">Reference proteome</keyword>
<dbReference type="AlphaFoldDB" id="A0A2C6L1H7"/>
<organism evidence="1 2">
    <name type="scientific">Desulforamulus profundi</name>
    <dbReference type="NCBI Taxonomy" id="1383067"/>
    <lineage>
        <taxon>Bacteria</taxon>
        <taxon>Bacillati</taxon>
        <taxon>Bacillota</taxon>
        <taxon>Clostridia</taxon>
        <taxon>Eubacteriales</taxon>
        <taxon>Peptococcaceae</taxon>
        <taxon>Desulforamulus</taxon>
    </lineage>
</organism>
<dbReference type="EMBL" id="AWQQ01000129">
    <property type="protein sequence ID" value="PHJ36971.1"/>
    <property type="molecule type" value="Genomic_DNA"/>
</dbReference>
<gene>
    <name evidence="1" type="ORF">P378_19165</name>
</gene>
<proteinExistence type="predicted"/>